<dbReference type="InterPro" id="IPR058488">
    <property type="entry name" value="DUF8175"/>
</dbReference>
<accession>A0A6G2BCB1</accession>
<evidence type="ECO:0000256" key="2">
    <source>
        <dbReference type="SAM" id="Phobius"/>
    </source>
</evidence>
<feature type="domain" description="DUF8175" evidence="3">
    <location>
        <begin position="102"/>
        <end position="259"/>
    </location>
</feature>
<feature type="region of interest" description="Disordered" evidence="1">
    <location>
        <begin position="1"/>
        <end position="28"/>
    </location>
</feature>
<dbReference type="OrthoDB" id="3209305at2"/>
<proteinExistence type="predicted"/>
<dbReference type="Pfam" id="PF26526">
    <property type="entry name" value="DUF8175"/>
    <property type="match status" value="1"/>
</dbReference>
<keyword evidence="2" id="KW-0472">Membrane</keyword>
<organism evidence="4 5">
    <name type="scientific">Streptomyces taklimakanensis</name>
    <dbReference type="NCBI Taxonomy" id="2569853"/>
    <lineage>
        <taxon>Bacteria</taxon>
        <taxon>Bacillati</taxon>
        <taxon>Actinomycetota</taxon>
        <taxon>Actinomycetes</taxon>
        <taxon>Kitasatosporales</taxon>
        <taxon>Streptomycetaceae</taxon>
        <taxon>Streptomyces</taxon>
    </lineage>
</organism>
<keyword evidence="2" id="KW-0812">Transmembrane</keyword>
<keyword evidence="2" id="KW-1133">Transmembrane helix</keyword>
<feature type="compositionally biased region" description="Gly residues" evidence="1">
    <location>
        <begin position="76"/>
        <end position="86"/>
    </location>
</feature>
<keyword evidence="5" id="KW-1185">Reference proteome</keyword>
<reference evidence="4 5" key="1">
    <citation type="submission" date="2019-11" db="EMBL/GenBank/DDBJ databases">
        <authorList>
            <person name="Yuan L."/>
        </authorList>
    </citation>
    <scope>NUCLEOTIDE SEQUENCE [LARGE SCALE GENOMIC DNA]</scope>
    <source>
        <strain evidence="4 5">TRM43335</strain>
    </source>
</reference>
<evidence type="ECO:0000313" key="4">
    <source>
        <dbReference type="EMBL" id="MTE19766.1"/>
    </source>
</evidence>
<feature type="region of interest" description="Disordered" evidence="1">
    <location>
        <begin position="74"/>
        <end position="111"/>
    </location>
</feature>
<gene>
    <name evidence="4" type="ORF">F0L17_11645</name>
</gene>
<dbReference type="AlphaFoldDB" id="A0A6G2BCB1"/>
<protein>
    <recommendedName>
        <fullName evidence="3">DUF8175 domain-containing protein</fullName>
    </recommendedName>
</protein>
<feature type="transmembrane region" description="Helical" evidence="2">
    <location>
        <begin position="53"/>
        <end position="70"/>
    </location>
</feature>
<sequence length="287" mass="30188">MSIGGEGGYGDDRDIAAAGTYGRGRTRRLPDDEAVVDVYDEPRRQPPRVGRSMVTVVGVVVLLIAAIAFANRDGGASSGTGGGGAGNSENAARPTAPTGERPVTSRANGVPAGFAHTEQGAQSAAANYAVALGGTGMFETEHRHMLVDTLYTPEAAARIKGPQDRAYSEEFFTRLGLTPQGEAPEGTTLVSRTVPVGTRVTEYQGDSATVDVWYTGLIGLAGEESTTPVTTTWKTWTFELRWTGSDWKIADDSQQDGPAPVPGDLRASTAEEISKAVEEFGGMTYAR</sequence>
<dbReference type="RefSeq" id="WP_155071032.1">
    <property type="nucleotide sequence ID" value="NZ_WIXO01000001.1"/>
</dbReference>
<evidence type="ECO:0000313" key="5">
    <source>
        <dbReference type="Proteomes" id="UP000473014"/>
    </source>
</evidence>
<dbReference type="Proteomes" id="UP000473014">
    <property type="component" value="Unassembled WGS sequence"/>
</dbReference>
<comment type="caution">
    <text evidence="4">The sequence shown here is derived from an EMBL/GenBank/DDBJ whole genome shotgun (WGS) entry which is preliminary data.</text>
</comment>
<dbReference type="EMBL" id="WIXO01000001">
    <property type="protein sequence ID" value="MTE19766.1"/>
    <property type="molecule type" value="Genomic_DNA"/>
</dbReference>
<evidence type="ECO:0000256" key="1">
    <source>
        <dbReference type="SAM" id="MobiDB-lite"/>
    </source>
</evidence>
<name>A0A6G2BCB1_9ACTN</name>
<evidence type="ECO:0000259" key="3">
    <source>
        <dbReference type="Pfam" id="PF26526"/>
    </source>
</evidence>